<dbReference type="Pfam" id="PF12697">
    <property type="entry name" value="Abhydrolase_6"/>
    <property type="match status" value="1"/>
</dbReference>
<comment type="caution">
    <text evidence="2">The sequence shown here is derived from an EMBL/GenBank/DDBJ whole genome shotgun (WGS) entry which is preliminary data.</text>
</comment>
<name>A0A9W7FZX8_9STRA</name>
<dbReference type="InterPro" id="IPR000073">
    <property type="entry name" value="AB_hydrolase_1"/>
</dbReference>
<dbReference type="SUPFAM" id="SSF53474">
    <property type="entry name" value="alpha/beta-Hydrolases"/>
    <property type="match status" value="1"/>
</dbReference>
<dbReference type="Gene3D" id="3.40.50.1820">
    <property type="entry name" value="alpha/beta hydrolase"/>
    <property type="match status" value="1"/>
</dbReference>
<dbReference type="AlphaFoldDB" id="A0A9W7FZX8"/>
<proteinExistence type="predicted"/>
<dbReference type="InterPro" id="IPR029058">
    <property type="entry name" value="AB_hydrolase_fold"/>
</dbReference>
<feature type="domain" description="AB hydrolase-1" evidence="1">
    <location>
        <begin position="21"/>
        <end position="283"/>
    </location>
</feature>
<dbReference type="EMBL" id="BRYA01000630">
    <property type="protein sequence ID" value="GMI26455.1"/>
    <property type="molecule type" value="Genomic_DNA"/>
</dbReference>
<dbReference type="PANTHER" id="PTHR43689:SF8">
    <property type="entry name" value="ALPHA_BETA-HYDROLASES SUPERFAMILY PROTEIN"/>
    <property type="match status" value="1"/>
</dbReference>
<protein>
    <recommendedName>
        <fullName evidence="1">AB hydrolase-1 domain-containing protein</fullName>
    </recommendedName>
</protein>
<dbReference type="OrthoDB" id="19657at2759"/>
<gene>
    <name evidence="2" type="ORF">TrCOL_g1034</name>
</gene>
<keyword evidence="3" id="KW-1185">Reference proteome</keyword>
<evidence type="ECO:0000259" key="1">
    <source>
        <dbReference type="Pfam" id="PF12697"/>
    </source>
</evidence>
<dbReference type="PANTHER" id="PTHR43689">
    <property type="entry name" value="HYDROLASE"/>
    <property type="match status" value="1"/>
</dbReference>
<organism evidence="2 3">
    <name type="scientific">Triparma columacea</name>
    <dbReference type="NCBI Taxonomy" id="722753"/>
    <lineage>
        <taxon>Eukaryota</taxon>
        <taxon>Sar</taxon>
        <taxon>Stramenopiles</taxon>
        <taxon>Ochrophyta</taxon>
        <taxon>Bolidophyceae</taxon>
        <taxon>Parmales</taxon>
        <taxon>Triparmaceae</taxon>
        <taxon>Triparma</taxon>
    </lineage>
</organism>
<dbReference type="Proteomes" id="UP001165065">
    <property type="component" value="Unassembled WGS sequence"/>
</dbReference>
<evidence type="ECO:0000313" key="3">
    <source>
        <dbReference type="Proteomes" id="UP001165065"/>
    </source>
</evidence>
<sequence>MDDRPRPSGLQALVPSVPSVLAAGLRRPETLAIRRPWKDSNPYSSEFAVATLAPLLRQLGGVEGSEIYFVGHSAGCPISLRCYVEAMKDPEKFLPEGSTVGGCLIVAPAVLELSEDPDAYDFGEDDGSRIPLPLRLAAFRTLLALPDAFSIKLPRRLVERDVREALLAQTHPRMAEADMTGRVQELAEKYLAPTREFADDWDTALLNVYRADVGNKEDLKGRRLLSEAKTVGRSRFGVLTGDTDSVVPVRASRRVAELLGVPLQVIERCGHIPMDEVPEEFASRVLDFIHS</sequence>
<reference evidence="3" key="1">
    <citation type="journal article" date="2023" name="Commun. Biol.">
        <title>Genome analysis of Parmales, the sister group of diatoms, reveals the evolutionary specialization of diatoms from phago-mixotrophs to photoautotrophs.</title>
        <authorList>
            <person name="Ban H."/>
            <person name="Sato S."/>
            <person name="Yoshikawa S."/>
            <person name="Yamada K."/>
            <person name="Nakamura Y."/>
            <person name="Ichinomiya M."/>
            <person name="Sato N."/>
            <person name="Blanc-Mathieu R."/>
            <person name="Endo H."/>
            <person name="Kuwata A."/>
            <person name="Ogata H."/>
        </authorList>
    </citation>
    <scope>NUCLEOTIDE SEQUENCE [LARGE SCALE GENOMIC DNA]</scope>
</reference>
<evidence type="ECO:0000313" key="2">
    <source>
        <dbReference type="EMBL" id="GMI26455.1"/>
    </source>
</evidence>
<accession>A0A9W7FZX8</accession>